<dbReference type="InterPro" id="IPR037402">
    <property type="entry name" value="YidZ_PBP2"/>
</dbReference>
<evidence type="ECO:0000256" key="4">
    <source>
        <dbReference type="ARBA" id="ARBA00023125"/>
    </source>
</evidence>
<dbReference type="InterPro" id="IPR036388">
    <property type="entry name" value="WH-like_DNA-bd_sf"/>
</dbReference>
<dbReference type="SUPFAM" id="SSF53850">
    <property type="entry name" value="Periplasmic binding protein-like II"/>
    <property type="match status" value="1"/>
</dbReference>
<keyword evidence="6" id="KW-0804">Transcription</keyword>
<dbReference type="Gene3D" id="1.10.10.10">
    <property type="entry name" value="Winged helix-like DNA-binding domain superfamily/Winged helix DNA-binding domain"/>
    <property type="match status" value="1"/>
</dbReference>
<comment type="caution">
    <text evidence="8">The sequence shown here is derived from an EMBL/GenBank/DDBJ whole genome shotgun (WGS) entry which is preliminary data.</text>
</comment>
<protein>
    <submittedName>
        <fullName evidence="8">DNA-binding transcriptional LysR family regulator</fullName>
    </submittedName>
</protein>
<comment type="similarity">
    <text evidence="1">Belongs to the LysR transcriptional regulatory family.</text>
</comment>
<keyword evidence="9" id="KW-1185">Reference proteome</keyword>
<organism evidence="8 9">
    <name type="scientific">Rhizobium viscosum</name>
    <name type="common">Arthrobacter viscosus</name>
    <dbReference type="NCBI Taxonomy" id="1673"/>
    <lineage>
        <taxon>Bacteria</taxon>
        <taxon>Pseudomonadati</taxon>
        <taxon>Pseudomonadota</taxon>
        <taxon>Alphaproteobacteria</taxon>
        <taxon>Hyphomicrobiales</taxon>
        <taxon>Rhizobiaceae</taxon>
        <taxon>Rhizobium/Agrobacterium group</taxon>
        <taxon>Rhizobium</taxon>
    </lineage>
</organism>
<keyword evidence="2" id="KW-0536">Nodulation</keyword>
<keyword evidence="4 8" id="KW-0238">DNA-binding</keyword>
<keyword evidence="5" id="KW-0010">Activator</keyword>
<dbReference type="Proteomes" id="UP000620262">
    <property type="component" value="Unassembled WGS sequence"/>
</dbReference>
<dbReference type="SUPFAM" id="SSF46785">
    <property type="entry name" value="Winged helix' DNA-binding domain"/>
    <property type="match status" value="1"/>
</dbReference>
<dbReference type="EMBL" id="JADBEC010000002">
    <property type="protein sequence ID" value="MBE1508809.1"/>
    <property type="molecule type" value="Genomic_DNA"/>
</dbReference>
<evidence type="ECO:0000259" key="7">
    <source>
        <dbReference type="PROSITE" id="PS50931"/>
    </source>
</evidence>
<evidence type="ECO:0000313" key="9">
    <source>
        <dbReference type="Proteomes" id="UP000620262"/>
    </source>
</evidence>
<evidence type="ECO:0000256" key="5">
    <source>
        <dbReference type="ARBA" id="ARBA00023159"/>
    </source>
</evidence>
<dbReference type="InterPro" id="IPR050389">
    <property type="entry name" value="LysR-type_TF"/>
</dbReference>
<dbReference type="InterPro" id="IPR005119">
    <property type="entry name" value="LysR_subst-bd"/>
</dbReference>
<dbReference type="PANTHER" id="PTHR30118">
    <property type="entry name" value="HTH-TYPE TRANSCRIPTIONAL REGULATOR LEUO-RELATED"/>
    <property type="match status" value="1"/>
</dbReference>
<dbReference type="CDD" id="cd08417">
    <property type="entry name" value="PBP2_Nitroaromatics_like"/>
    <property type="match status" value="1"/>
</dbReference>
<name>A0ABR9J007_RHIVS</name>
<feature type="domain" description="HTH lysR-type" evidence="7">
    <location>
        <begin position="6"/>
        <end position="63"/>
    </location>
</feature>
<evidence type="ECO:0000256" key="3">
    <source>
        <dbReference type="ARBA" id="ARBA00023015"/>
    </source>
</evidence>
<keyword evidence="3" id="KW-0805">Transcription regulation</keyword>
<sequence>MNFAALDLNLLRVFDAMMLELSTVKAGERIGLSQPAVSSALGRLRHFTGDELFVRDGNRMVPTSRALELAAPLRDALAKIEEVLTTGSVFDPATSITSFMLGGSDYFSTMLMPELARNAAPVAPRVTFQMIDCTASQVSTLLSDGKVDLAVDRTLDVPEWISRQKLFTSYLVCVARKDHPVIVQSGLKEGGTIDAELFCRIPHILYSADGTKRGTVDPGLEKIGLRREIAMTVSQFQAVALAIASSDLIGNLPIHFARVMARYLPIDFYEPPIPSPRMDIYAYWHKMKDREGASIWLRKQVRDVLDFDRLK</sequence>
<dbReference type="Pfam" id="PF03466">
    <property type="entry name" value="LysR_substrate"/>
    <property type="match status" value="1"/>
</dbReference>
<dbReference type="PROSITE" id="PS50931">
    <property type="entry name" value="HTH_LYSR"/>
    <property type="match status" value="1"/>
</dbReference>
<dbReference type="InterPro" id="IPR000847">
    <property type="entry name" value="LysR_HTH_N"/>
</dbReference>
<dbReference type="RefSeq" id="WP_192732346.1">
    <property type="nucleotide sequence ID" value="NZ_BAAAVL010000011.1"/>
</dbReference>
<evidence type="ECO:0000313" key="8">
    <source>
        <dbReference type="EMBL" id="MBE1508809.1"/>
    </source>
</evidence>
<gene>
    <name evidence="8" type="ORF">H4W29_006054</name>
</gene>
<evidence type="ECO:0000256" key="2">
    <source>
        <dbReference type="ARBA" id="ARBA00022458"/>
    </source>
</evidence>
<dbReference type="PANTHER" id="PTHR30118:SF15">
    <property type="entry name" value="TRANSCRIPTIONAL REGULATORY PROTEIN"/>
    <property type="match status" value="1"/>
</dbReference>
<dbReference type="Pfam" id="PF00126">
    <property type="entry name" value="HTH_1"/>
    <property type="match status" value="1"/>
</dbReference>
<accession>A0ABR9J007</accession>
<dbReference type="GO" id="GO:0003677">
    <property type="term" value="F:DNA binding"/>
    <property type="evidence" value="ECO:0007669"/>
    <property type="project" value="UniProtKB-KW"/>
</dbReference>
<dbReference type="Gene3D" id="3.40.190.10">
    <property type="entry name" value="Periplasmic binding protein-like II"/>
    <property type="match status" value="2"/>
</dbReference>
<dbReference type="InterPro" id="IPR036390">
    <property type="entry name" value="WH_DNA-bd_sf"/>
</dbReference>
<reference evidence="8 9" key="1">
    <citation type="submission" date="2020-10" db="EMBL/GenBank/DDBJ databases">
        <title>Sequencing the genomes of 1000 actinobacteria strains.</title>
        <authorList>
            <person name="Klenk H.-P."/>
        </authorList>
    </citation>
    <scope>NUCLEOTIDE SEQUENCE [LARGE SCALE GENOMIC DNA]</scope>
    <source>
        <strain evidence="8 9">DSM 7307</strain>
    </source>
</reference>
<evidence type="ECO:0000256" key="1">
    <source>
        <dbReference type="ARBA" id="ARBA00009437"/>
    </source>
</evidence>
<evidence type="ECO:0000256" key="6">
    <source>
        <dbReference type="ARBA" id="ARBA00023163"/>
    </source>
</evidence>
<dbReference type="PRINTS" id="PR00039">
    <property type="entry name" value="HTHLYSR"/>
</dbReference>
<proteinExistence type="inferred from homology"/>